<dbReference type="Proteomes" id="UP000605259">
    <property type="component" value="Unassembled WGS sequence"/>
</dbReference>
<dbReference type="InterPro" id="IPR004089">
    <property type="entry name" value="MCPsignal_dom"/>
</dbReference>
<keyword evidence="3" id="KW-0812">Transmembrane</keyword>
<accession>A0A917ESD0</accession>
<keyword evidence="3" id="KW-1133">Transmembrane helix</keyword>
<evidence type="ECO:0000313" key="5">
    <source>
        <dbReference type="EMBL" id="GGE83276.1"/>
    </source>
</evidence>
<dbReference type="PANTHER" id="PTHR32089">
    <property type="entry name" value="METHYL-ACCEPTING CHEMOTAXIS PROTEIN MCPB"/>
    <property type="match status" value="1"/>
</dbReference>
<dbReference type="SMART" id="SM00283">
    <property type="entry name" value="MA"/>
    <property type="match status" value="1"/>
</dbReference>
<feature type="transmembrane region" description="Helical" evidence="3">
    <location>
        <begin position="156"/>
        <end position="178"/>
    </location>
</feature>
<dbReference type="GO" id="GO:0016020">
    <property type="term" value="C:membrane"/>
    <property type="evidence" value="ECO:0007669"/>
    <property type="project" value="InterPro"/>
</dbReference>
<reference evidence="5" key="2">
    <citation type="submission" date="2020-09" db="EMBL/GenBank/DDBJ databases">
        <authorList>
            <person name="Sun Q."/>
            <person name="Zhou Y."/>
        </authorList>
    </citation>
    <scope>NUCLEOTIDE SEQUENCE</scope>
    <source>
        <strain evidence="5">CGMCC 1.12698</strain>
    </source>
</reference>
<dbReference type="GO" id="GO:0007165">
    <property type="term" value="P:signal transduction"/>
    <property type="evidence" value="ECO:0007669"/>
    <property type="project" value="UniProtKB-KW"/>
</dbReference>
<protein>
    <recommendedName>
        <fullName evidence="4">Methyl-accepting transducer domain-containing protein</fullName>
    </recommendedName>
</protein>
<dbReference type="SUPFAM" id="SSF58104">
    <property type="entry name" value="Methyl-accepting chemotaxis protein (MCP) signaling domain"/>
    <property type="match status" value="1"/>
</dbReference>
<evidence type="ECO:0000313" key="6">
    <source>
        <dbReference type="Proteomes" id="UP000605259"/>
    </source>
</evidence>
<dbReference type="PROSITE" id="PS50111">
    <property type="entry name" value="CHEMOTAXIS_TRANSDUC_2"/>
    <property type="match status" value="1"/>
</dbReference>
<keyword evidence="3" id="KW-0472">Membrane</keyword>
<dbReference type="Pfam" id="PF00015">
    <property type="entry name" value="MCPsignal"/>
    <property type="match status" value="1"/>
</dbReference>
<dbReference type="EMBL" id="BMFK01000006">
    <property type="protein sequence ID" value="GGE83276.1"/>
    <property type="molecule type" value="Genomic_DNA"/>
</dbReference>
<feature type="transmembrane region" description="Helical" evidence="3">
    <location>
        <begin position="53"/>
        <end position="72"/>
    </location>
</feature>
<dbReference type="RefSeq" id="WP_188389901.1">
    <property type="nucleotide sequence ID" value="NZ_BMFK01000006.1"/>
</dbReference>
<keyword evidence="1 2" id="KW-0807">Transducer</keyword>
<sequence length="512" mass="56820">MKKWHQNTMMLCLALLTVGISVMTHMLHRQMGFLEEYLVIKGIGSVAIEFPFLINVVLLLPIVLLCISFVLYRVDRNHRFIPVFVALTLTSGSISIIAGGDGLVEYHFSIFMVLAMIACYNAIKLIVISTVLFAVHHLGGYFFFPELICGVSEYSFSLLLIHAFYLILTSGATIWFMYAKKIEAREYEAKQQEQKEMLELILNGLNQSNDSVKLVTSSLIKGSDETARASEEIAATISHLNKESKEQIRHLDNGAEKISHMFVEINQMNTYMTEMNSIAYKTTEQAGAGQKLVHEVTVQMSTITNTIRSIDHLVKELKDSSEEIAGFIKEVTNIADQTNLLALNASIEAARAGEHGKGFAVVAAEVRKLATQSEGSASEVQKIVKTIQGRIDNVVRQMDVGLEDVHKGTGKIKQTERALTVITEYVKEVNDKIEEVITASNYLLNHSQETKEVITEISMSKDATAKSMEKIAHASEEQFDTADSLRQTVAKLNGMVEDLDAVVADVTCTVSK</sequence>
<evidence type="ECO:0000256" key="2">
    <source>
        <dbReference type="PROSITE-ProRule" id="PRU00284"/>
    </source>
</evidence>
<proteinExistence type="predicted"/>
<reference evidence="5" key="1">
    <citation type="journal article" date="2014" name="Int. J. Syst. Evol. Microbiol.">
        <title>Complete genome sequence of Corynebacterium casei LMG S-19264T (=DSM 44701T), isolated from a smear-ripened cheese.</title>
        <authorList>
            <consortium name="US DOE Joint Genome Institute (JGI-PGF)"/>
            <person name="Walter F."/>
            <person name="Albersmeier A."/>
            <person name="Kalinowski J."/>
            <person name="Ruckert C."/>
        </authorList>
    </citation>
    <scope>NUCLEOTIDE SEQUENCE</scope>
    <source>
        <strain evidence="5">CGMCC 1.12698</strain>
    </source>
</reference>
<name>A0A917ESD0_9BACI</name>
<organism evidence="5 6">
    <name type="scientific">Priestia taiwanensis</name>
    <dbReference type="NCBI Taxonomy" id="1347902"/>
    <lineage>
        <taxon>Bacteria</taxon>
        <taxon>Bacillati</taxon>
        <taxon>Bacillota</taxon>
        <taxon>Bacilli</taxon>
        <taxon>Bacillales</taxon>
        <taxon>Bacillaceae</taxon>
        <taxon>Priestia</taxon>
    </lineage>
</organism>
<keyword evidence="6" id="KW-1185">Reference proteome</keyword>
<evidence type="ECO:0000256" key="3">
    <source>
        <dbReference type="SAM" id="Phobius"/>
    </source>
</evidence>
<feature type="domain" description="Methyl-accepting transducer" evidence="4">
    <location>
        <begin position="222"/>
        <end position="458"/>
    </location>
</feature>
<gene>
    <name evidence="5" type="ORF">GCM10007140_36050</name>
</gene>
<evidence type="ECO:0000256" key="1">
    <source>
        <dbReference type="ARBA" id="ARBA00023224"/>
    </source>
</evidence>
<evidence type="ECO:0000259" key="4">
    <source>
        <dbReference type="PROSITE" id="PS50111"/>
    </source>
</evidence>
<dbReference type="PANTHER" id="PTHR32089:SF112">
    <property type="entry name" value="LYSOZYME-LIKE PROTEIN-RELATED"/>
    <property type="match status" value="1"/>
</dbReference>
<dbReference type="AlphaFoldDB" id="A0A917ESD0"/>
<dbReference type="Gene3D" id="1.10.287.950">
    <property type="entry name" value="Methyl-accepting chemotaxis protein"/>
    <property type="match status" value="1"/>
</dbReference>
<dbReference type="CDD" id="cd11386">
    <property type="entry name" value="MCP_signal"/>
    <property type="match status" value="1"/>
</dbReference>
<comment type="caution">
    <text evidence="5">The sequence shown here is derived from an EMBL/GenBank/DDBJ whole genome shotgun (WGS) entry which is preliminary data.</text>
</comment>
<feature type="transmembrane region" description="Helical" evidence="3">
    <location>
        <begin position="79"/>
        <end position="98"/>
    </location>
</feature>